<feature type="transmembrane region" description="Helical" evidence="1">
    <location>
        <begin position="572"/>
        <end position="592"/>
    </location>
</feature>
<dbReference type="GO" id="GO:0008237">
    <property type="term" value="F:metallopeptidase activity"/>
    <property type="evidence" value="ECO:0007669"/>
    <property type="project" value="InterPro"/>
</dbReference>
<evidence type="ECO:0000259" key="2">
    <source>
        <dbReference type="Pfam" id="PF01433"/>
    </source>
</evidence>
<dbReference type="SUPFAM" id="SSF55486">
    <property type="entry name" value="Metalloproteases ('zincins'), catalytic domain"/>
    <property type="match status" value="1"/>
</dbReference>
<gene>
    <name evidence="3" type="ORF">Q361_101177</name>
</gene>
<accession>A0A2S4NBI8</accession>
<dbReference type="Proteomes" id="UP000237056">
    <property type="component" value="Unassembled WGS sequence"/>
</dbReference>
<dbReference type="InterPro" id="IPR027268">
    <property type="entry name" value="Peptidase_M4/M1_CTD_sf"/>
</dbReference>
<keyword evidence="4" id="KW-1185">Reference proteome</keyword>
<evidence type="ECO:0000313" key="4">
    <source>
        <dbReference type="Proteomes" id="UP000237056"/>
    </source>
</evidence>
<reference evidence="3 4" key="1">
    <citation type="submission" date="2018-01" db="EMBL/GenBank/DDBJ databases">
        <title>Genomic Encyclopedia of Type Strains, Phase I: the one thousand microbial genomes (KMG-I) project.</title>
        <authorList>
            <person name="Goeker M."/>
        </authorList>
    </citation>
    <scope>NUCLEOTIDE SEQUENCE [LARGE SCALE GENOMIC DNA]</scope>
    <source>
        <strain evidence="3 4">DSM 17960</strain>
    </source>
</reference>
<comment type="caution">
    <text evidence="3">The sequence shown here is derived from an EMBL/GenBank/DDBJ whole genome shotgun (WGS) entry which is preliminary data.</text>
</comment>
<feature type="transmembrane region" description="Helical" evidence="1">
    <location>
        <begin position="327"/>
        <end position="351"/>
    </location>
</feature>
<proteinExistence type="predicted"/>
<protein>
    <submittedName>
        <fullName evidence="3">ABC-2 type transport system permease protein</fullName>
    </submittedName>
</protein>
<dbReference type="OrthoDB" id="100605at2"/>
<feature type="transmembrane region" description="Helical" evidence="1">
    <location>
        <begin position="105"/>
        <end position="131"/>
    </location>
</feature>
<feature type="transmembrane region" description="Helical" evidence="1">
    <location>
        <begin position="363"/>
        <end position="386"/>
    </location>
</feature>
<keyword evidence="1" id="KW-1133">Transmembrane helix</keyword>
<evidence type="ECO:0000256" key="1">
    <source>
        <dbReference type="SAM" id="Phobius"/>
    </source>
</evidence>
<feature type="transmembrane region" description="Helical" evidence="1">
    <location>
        <begin position="457"/>
        <end position="474"/>
    </location>
</feature>
<feature type="transmembrane region" description="Helical" evidence="1">
    <location>
        <begin position="180"/>
        <end position="199"/>
    </location>
</feature>
<evidence type="ECO:0000313" key="3">
    <source>
        <dbReference type="EMBL" id="POS03074.1"/>
    </source>
</evidence>
<feature type="domain" description="Peptidase M1 membrane alanine aminopeptidase" evidence="2">
    <location>
        <begin position="867"/>
        <end position="1067"/>
    </location>
</feature>
<dbReference type="InterPro" id="IPR014782">
    <property type="entry name" value="Peptidase_M1_dom"/>
</dbReference>
<feature type="transmembrane region" description="Helical" evidence="1">
    <location>
        <begin position="151"/>
        <end position="173"/>
    </location>
</feature>
<dbReference type="Pfam" id="PF01433">
    <property type="entry name" value="Peptidase_M1"/>
    <property type="match status" value="1"/>
</dbReference>
<feature type="transmembrane region" description="Helical" evidence="1">
    <location>
        <begin position="64"/>
        <end position="84"/>
    </location>
</feature>
<feature type="transmembrane region" description="Helical" evidence="1">
    <location>
        <begin position="244"/>
        <end position="265"/>
    </location>
</feature>
<feature type="transmembrane region" description="Helical" evidence="1">
    <location>
        <begin position="413"/>
        <end position="437"/>
    </location>
</feature>
<feature type="transmembrane region" description="Helical" evidence="1">
    <location>
        <begin position="532"/>
        <end position="551"/>
    </location>
</feature>
<sequence>MFATIFKFEVKRWITNPSFYIYLGIFFLFSLLIMASSLGVFDSFTVTTASNEYANSPIALNNMLNGLSLFLYFLLPTIIGASVYRDFKYNMHTILFSYPFTKANYLLAKFFSSFFIVTLIVVFMGVGAYLASFLPFVNEDLLGPQRFMAYVQSYVIFILPNLFFYGVIVFSVVTITRNISVGFITVLILLFVQSIVGSFTNDVDNRYLVALLDPFGSDALSYITKYWTVYEKNENLLPFEGVIIYNRLIWLGVSLLIFGLIYKYFSFNQTALTLFKTKNEQRVTKNNFGGITTINLPKVNFDYSFKNQLKTANGLSNYDFKFIVKNWVFISIILVGFLFIFLVSLSTGQIFGTSTYPVTWQMLLLPGNTFGLFINILTFLFTGMLIHRGRTTRMSTIVDTTPTPNWVFQLSHFLAIVKMQIVLLLVVMLAGIIIQISKGYYHFEIGLYLKELLTLKLIHYIIWALLAVFIHTLIKNYMLGFFILLVLSIGIKYLSAIGVEQTFLKFNRDSGYDYSDMNGYGSSLTLYLFYKLYWLLLGIVLFGISLLFYVRGVGKSLPQRFAEAKTRLNKKIIFPVLLSFIAFLALGFTAYYQNNVVEKYQSDKDLELEAVNWEKTYKKYQKTPQPRITDVKVNLDLFPKQRNLKAEGTYTLKNKTQKNIDTLFVSYSLKTKLSFSTKNKLVLKDTLNKIQIYKLEQPIKPGDSIQMRFEVSNKPNSMFHNESPVLENGTFLNNSIFPSFGYDAQSEIMDDDIRKKYGLKAKERMPLATDSIARMNTYISNDSDWINFETTVSTSSDQTAIAPGYLQKKWQQNDRNYFHYKMDKKILNFYAFNSARYEVKKDTYKGINLEIYYHKGHEYNLDRMMKGMKKSLEYYTSNFSPYQFKQLRIVEFPRDMGTFAQSFANTIPFSEAIGFIAQVDDTDSNGVDYPFSVTSHETAHQWWAHQVIGANVQGATLLSESLSEYSSLKVLEHQYGKYQMRKFLKDALDKYLQGRTFEGKKEKPLMYNENQQYIHYNKGSLVLYTLSDYISEKTMNSALKSYINKMAFQDAPYTSSLELVQELKTATPDSLKYLIADMFENITLYDNKIKTATTKKLANGKYQVDITFNVSKYKADEQGKRIFKNQQGKTLVLNKTDKKTKIESLPLQDYIELGVFANEDKKDPTKEKTLFLKKIKVNKIQNTFTIVVDKKPTEVGVDPYNKLIDTDSNDNRKSL</sequence>
<feature type="transmembrane region" description="Helical" evidence="1">
    <location>
        <begin position="20"/>
        <end position="44"/>
    </location>
</feature>
<feature type="transmembrane region" description="Helical" evidence="1">
    <location>
        <begin position="481"/>
        <end position="499"/>
    </location>
</feature>
<dbReference type="AlphaFoldDB" id="A0A2S4NBI8"/>
<dbReference type="EMBL" id="PQNY01000001">
    <property type="protein sequence ID" value="POS03074.1"/>
    <property type="molecule type" value="Genomic_DNA"/>
</dbReference>
<dbReference type="GO" id="GO:0008270">
    <property type="term" value="F:zinc ion binding"/>
    <property type="evidence" value="ECO:0007669"/>
    <property type="project" value="InterPro"/>
</dbReference>
<dbReference type="Gene3D" id="1.10.390.10">
    <property type="entry name" value="Neutral Protease Domain 2"/>
    <property type="match status" value="1"/>
</dbReference>
<organism evidence="3 4">
    <name type="scientific">Flavobacterium croceum DSM 17960</name>
    <dbReference type="NCBI Taxonomy" id="1121886"/>
    <lineage>
        <taxon>Bacteria</taxon>
        <taxon>Pseudomonadati</taxon>
        <taxon>Bacteroidota</taxon>
        <taxon>Flavobacteriia</taxon>
        <taxon>Flavobacteriales</taxon>
        <taxon>Flavobacteriaceae</taxon>
        <taxon>Flavobacterium</taxon>
    </lineage>
</organism>
<keyword evidence="1" id="KW-0812">Transmembrane</keyword>
<keyword evidence="1" id="KW-0472">Membrane</keyword>
<name>A0A2S4NBI8_9FLAO</name>
<dbReference type="RefSeq" id="WP_103724815.1">
    <property type="nucleotide sequence ID" value="NZ_PQNY01000001.1"/>
</dbReference>